<name>A0AAV3NUL6_LITER</name>
<protein>
    <submittedName>
        <fullName evidence="1">Uncharacterized protein</fullName>
    </submittedName>
</protein>
<keyword evidence="2" id="KW-1185">Reference proteome</keyword>
<accession>A0AAV3NUL6</accession>
<sequence length="93" mass="10163">MPLTIDCAFEYNDSESGGDVVEVIEPTYMIEGSQVEALANNLCLRLLSNNNNLTRFQLWFWLSSMVIQLPMVQSGLSGWGGGGLPRSGFGKSC</sequence>
<organism evidence="1 2">
    <name type="scientific">Lithospermum erythrorhizon</name>
    <name type="common">Purple gromwell</name>
    <name type="synonym">Lithospermum officinale var. erythrorhizon</name>
    <dbReference type="NCBI Taxonomy" id="34254"/>
    <lineage>
        <taxon>Eukaryota</taxon>
        <taxon>Viridiplantae</taxon>
        <taxon>Streptophyta</taxon>
        <taxon>Embryophyta</taxon>
        <taxon>Tracheophyta</taxon>
        <taxon>Spermatophyta</taxon>
        <taxon>Magnoliopsida</taxon>
        <taxon>eudicotyledons</taxon>
        <taxon>Gunneridae</taxon>
        <taxon>Pentapetalae</taxon>
        <taxon>asterids</taxon>
        <taxon>lamiids</taxon>
        <taxon>Boraginales</taxon>
        <taxon>Boraginaceae</taxon>
        <taxon>Boraginoideae</taxon>
        <taxon>Lithospermeae</taxon>
        <taxon>Lithospermum</taxon>
    </lineage>
</organism>
<dbReference type="Proteomes" id="UP001454036">
    <property type="component" value="Unassembled WGS sequence"/>
</dbReference>
<gene>
    <name evidence="1" type="ORF">LIER_03731</name>
</gene>
<comment type="caution">
    <text evidence="1">The sequence shown here is derived from an EMBL/GenBank/DDBJ whole genome shotgun (WGS) entry which is preliminary data.</text>
</comment>
<reference evidence="1 2" key="1">
    <citation type="submission" date="2024-01" db="EMBL/GenBank/DDBJ databases">
        <title>The complete chloroplast genome sequence of Lithospermum erythrorhizon: insights into the phylogenetic relationship among Boraginaceae species and the maternal lineages of purple gromwells.</title>
        <authorList>
            <person name="Okada T."/>
            <person name="Watanabe K."/>
        </authorList>
    </citation>
    <scope>NUCLEOTIDE SEQUENCE [LARGE SCALE GENOMIC DNA]</scope>
</reference>
<proteinExistence type="predicted"/>
<evidence type="ECO:0000313" key="1">
    <source>
        <dbReference type="EMBL" id="GAA0142939.1"/>
    </source>
</evidence>
<dbReference type="AlphaFoldDB" id="A0AAV3NUL6"/>
<evidence type="ECO:0000313" key="2">
    <source>
        <dbReference type="Proteomes" id="UP001454036"/>
    </source>
</evidence>
<dbReference type="EMBL" id="BAABME010000457">
    <property type="protein sequence ID" value="GAA0142939.1"/>
    <property type="molecule type" value="Genomic_DNA"/>
</dbReference>